<dbReference type="GeneID" id="89564106"/>
<evidence type="ECO:0000313" key="7">
    <source>
        <dbReference type="EMBL" id="VYU23959.1"/>
    </source>
</evidence>
<dbReference type="Gene3D" id="3.40.50.300">
    <property type="entry name" value="P-loop containing nucleotide triphosphate hydrolases"/>
    <property type="match status" value="1"/>
</dbReference>
<dbReference type="PIRSF" id="PIRSF005052">
    <property type="entry name" value="P-loopkin"/>
    <property type="match status" value="1"/>
</dbReference>
<dbReference type="HAMAP" id="MF_00636">
    <property type="entry name" value="RapZ_like"/>
    <property type="match status" value="1"/>
</dbReference>
<evidence type="ECO:0000256" key="1">
    <source>
        <dbReference type="ARBA" id="ARBA00022741"/>
    </source>
</evidence>
<feature type="domain" description="RapZ-like N-terminal" evidence="5">
    <location>
        <begin position="1"/>
        <end position="153"/>
    </location>
</feature>
<dbReference type="PANTHER" id="PTHR30448">
    <property type="entry name" value="RNASE ADAPTER PROTEIN RAPZ"/>
    <property type="match status" value="1"/>
</dbReference>
<dbReference type="RefSeq" id="WP_007285444.1">
    <property type="nucleotide sequence ID" value="NZ_CACRUE010000031.1"/>
</dbReference>
<reference evidence="7" key="1">
    <citation type="submission" date="2019-11" db="EMBL/GenBank/DDBJ databases">
        <authorList>
            <person name="Feng L."/>
        </authorList>
    </citation>
    <scope>NUCLEOTIDE SEQUENCE</scope>
    <source>
        <strain evidence="7">IbartlettiiLFYP30</strain>
    </source>
</reference>
<dbReference type="GO" id="GO:0005525">
    <property type="term" value="F:GTP binding"/>
    <property type="evidence" value="ECO:0007669"/>
    <property type="project" value="UniProtKB-UniRule"/>
</dbReference>
<organism evidence="7">
    <name type="scientific">Intestinibacter bartlettii</name>
    <dbReference type="NCBI Taxonomy" id="261299"/>
    <lineage>
        <taxon>Bacteria</taxon>
        <taxon>Bacillati</taxon>
        <taxon>Bacillota</taxon>
        <taxon>Clostridia</taxon>
        <taxon>Peptostreptococcales</taxon>
        <taxon>Peptostreptococcaceae</taxon>
        <taxon>Intestinibacter</taxon>
    </lineage>
</organism>
<evidence type="ECO:0000256" key="4">
    <source>
        <dbReference type="HAMAP-Rule" id="MF_00636"/>
    </source>
</evidence>
<proteinExistence type="inferred from homology"/>
<feature type="domain" description="RapZ C-terminal" evidence="6">
    <location>
        <begin position="164"/>
        <end position="282"/>
    </location>
</feature>
<evidence type="ECO:0000256" key="3">
    <source>
        <dbReference type="ARBA" id="ARBA00023134"/>
    </source>
</evidence>
<dbReference type="InterPro" id="IPR053930">
    <property type="entry name" value="RapZ-like_N"/>
</dbReference>
<dbReference type="SUPFAM" id="SSF52540">
    <property type="entry name" value="P-loop containing nucleoside triphosphate hydrolases"/>
    <property type="match status" value="1"/>
</dbReference>
<evidence type="ECO:0000259" key="6">
    <source>
        <dbReference type="Pfam" id="PF22740"/>
    </source>
</evidence>
<feature type="binding site" evidence="4">
    <location>
        <begin position="8"/>
        <end position="15"/>
    </location>
    <ligand>
        <name>ATP</name>
        <dbReference type="ChEBI" id="CHEBI:30616"/>
    </ligand>
</feature>
<dbReference type="NCBIfam" id="NF003828">
    <property type="entry name" value="PRK05416.1"/>
    <property type="match status" value="1"/>
</dbReference>
<dbReference type="PANTHER" id="PTHR30448:SF0">
    <property type="entry name" value="RNASE ADAPTER PROTEIN RAPZ"/>
    <property type="match status" value="1"/>
</dbReference>
<protein>
    <submittedName>
        <fullName evidence="7">GlmZ(SRNA)-inactivating NTPase</fullName>
    </submittedName>
</protein>
<dbReference type="EMBL" id="CACRUE010000031">
    <property type="protein sequence ID" value="VYU23959.1"/>
    <property type="molecule type" value="Genomic_DNA"/>
</dbReference>
<accession>A0A6N3DA28</accession>
<gene>
    <name evidence="7" type="ORF">IBLFYP30_02105</name>
</gene>
<evidence type="ECO:0000256" key="2">
    <source>
        <dbReference type="ARBA" id="ARBA00022840"/>
    </source>
</evidence>
<dbReference type="Pfam" id="PF22740">
    <property type="entry name" value="PapZ_C"/>
    <property type="match status" value="1"/>
</dbReference>
<keyword evidence="3 4" id="KW-0342">GTP-binding</keyword>
<dbReference type="InterPro" id="IPR005337">
    <property type="entry name" value="RapZ-like"/>
</dbReference>
<name>A0A6N3DA28_9FIRM</name>
<evidence type="ECO:0000259" key="5">
    <source>
        <dbReference type="Pfam" id="PF03668"/>
    </source>
</evidence>
<dbReference type="AlphaFoldDB" id="A0A6N3DA28"/>
<dbReference type="Pfam" id="PF03668">
    <property type="entry name" value="RapZ-like_N"/>
    <property type="match status" value="1"/>
</dbReference>
<sequence length="285" mass="32984">MKFVIVTGLSGSGKSEVMKVFEDMNYYCVDNLPPTLIVNFAEICYQAGSMVDKVALGIDIRGMKFFEDLHESLRTLKRENYPFEILFLDCDDDTLLKRYKMTRRNHPLALNRQIPEGIKIERKILNPLKEIANYIVDTTNMKPKDLKEEILKIYSIGEKHTNLTISVLSFGFKHGIPKDSDLVFDVRFLPNPYYLESLRNKTGDDQEVRDYVMNSDISKQFYAKLTDMIDFLIPQYVEEGKHHLVISIGCTGGRHRSVTIANLIAEEIQSKGYRVVKKHRDFMLK</sequence>
<dbReference type="GO" id="GO:0005524">
    <property type="term" value="F:ATP binding"/>
    <property type="evidence" value="ECO:0007669"/>
    <property type="project" value="UniProtKB-UniRule"/>
</dbReference>
<keyword evidence="2 4" id="KW-0067">ATP-binding</keyword>
<feature type="binding site" evidence="4">
    <location>
        <begin position="59"/>
        <end position="62"/>
    </location>
    <ligand>
        <name>GTP</name>
        <dbReference type="ChEBI" id="CHEBI:37565"/>
    </ligand>
</feature>
<keyword evidence="1 4" id="KW-0547">Nucleotide-binding</keyword>
<dbReference type="InterPro" id="IPR027417">
    <property type="entry name" value="P-loop_NTPase"/>
</dbReference>
<dbReference type="InterPro" id="IPR053931">
    <property type="entry name" value="RapZ_C"/>
</dbReference>